<organism evidence="2 3">
    <name type="scientific">Strongyloides papillosus</name>
    <name type="common">Intestinal threadworm</name>
    <dbReference type="NCBI Taxonomy" id="174720"/>
    <lineage>
        <taxon>Eukaryota</taxon>
        <taxon>Metazoa</taxon>
        <taxon>Ecdysozoa</taxon>
        <taxon>Nematoda</taxon>
        <taxon>Chromadorea</taxon>
        <taxon>Rhabditida</taxon>
        <taxon>Tylenchina</taxon>
        <taxon>Panagrolaimomorpha</taxon>
        <taxon>Strongyloidoidea</taxon>
        <taxon>Strongyloididae</taxon>
        <taxon>Strongyloides</taxon>
    </lineage>
</organism>
<evidence type="ECO:0000313" key="3">
    <source>
        <dbReference type="WBParaSite" id="SPAL_0001405400.1"/>
    </source>
</evidence>
<proteinExistence type="predicted"/>
<evidence type="ECO:0000259" key="1">
    <source>
        <dbReference type="PROSITE" id="PS51186"/>
    </source>
</evidence>
<dbReference type="PANTHER" id="PTHR13538:SF4">
    <property type="entry name" value="N-ALPHA-ACETYLTRANSFERASE 80"/>
    <property type="match status" value="1"/>
</dbReference>
<dbReference type="WBParaSite" id="SPAL_0001405400.1">
    <property type="protein sequence ID" value="SPAL_0001405400.1"/>
    <property type="gene ID" value="SPAL_0001405400"/>
</dbReference>
<evidence type="ECO:0000313" key="2">
    <source>
        <dbReference type="Proteomes" id="UP000046392"/>
    </source>
</evidence>
<dbReference type="GO" id="GO:1905502">
    <property type="term" value="F:acetyl-CoA binding"/>
    <property type="evidence" value="ECO:0007669"/>
    <property type="project" value="TreeGrafter"/>
</dbReference>
<feature type="domain" description="N-acetyltransferase" evidence="1">
    <location>
        <begin position="1"/>
        <end position="154"/>
    </location>
</feature>
<keyword evidence="2" id="KW-1185">Reference proteome</keyword>
<dbReference type="Pfam" id="PF00583">
    <property type="entry name" value="Acetyltransf_1"/>
    <property type="match status" value="1"/>
</dbReference>
<dbReference type="InterPro" id="IPR000182">
    <property type="entry name" value="GNAT_dom"/>
</dbReference>
<dbReference type="InterPro" id="IPR016181">
    <property type="entry name" value="Acyl_CoA_acyltransferase"/>
</dbReference>
<reference evidence="3" key="1">
    <citation type="submission" date="2017-02" db="UniProtKB">
        <authorList>
            <consortium name="WormBaseParasite"/>
        </authorList>
    </citation>
    <scope>IDENTIFICATION</scope>
</reference>
<dbReference type="InterPro" id="IPR039840">
    <property type="entry name" value="NAA80"/>
</dbReference>
<dbReference type="PROSITE" id="PS51186">
    <property type="entry name" value="GNAT"/>
    <property type="match status" value="1"/>
</dbReference>
<sequence>MEIYKLVPLATCPHLANEVVLLLNSEWPRSDTVRQRSISKSCNMEPPMSLVLFKDESQNIPEVIGYAKLCEIPKTDESACWIESVIIKSTLRGRKLGFFLMNELEKIAIKFNYDVMYLSTHDKRKFYEKCGFEECPPVSNVGANSELFKKFSIKTSLINDRKKDYTSQNNGIKILSQENNCTIVKNNIPIPPLLPSLSSLTPPQISSSSSSIDNEAATKSQKIYMKKFLRR</sequence>
<dbReference type="SUPFAM" id="SSF55729">
    <property type="entry name" value="Acyl-CoA N-acyltransferases (Nat)"/>
    <property type="match status" value="1"/>
</dbReference>
<dbReference type="STRING" id="174720.A0A0N5C7Z4"/>
<dbReference type="PANTHER" id="PTHR13538">
    <property type="entry name" value="N-ACETYLTRANSFERASE 6"/>
    <property type="match status" value="1"/>
</dbReference>
<dbReference type="GO" id="GO:0008080">
    <property type="term" value="F:N-acetyltransferase activity"/>
    <property type="evidence" value="ECO:0007669"/>
    <property type="project" value="InterPro"/>
</dbReference>
<accession>A0A0N5C7Z4</accession>
<protein>
    <submittedName>
        <fullName evidence="3">N-acetyltransferase domain-containing protein</fullName>
    </submittedName>
</protein>
<dbReference type="GO" id="GO:0005737">
    <property type="term" value="C:cytoplasm"/>
    <property type="evidence" value="ECO:0007669"/>
    <property type="project" value="TreeGrafter"/>
</dbReference>
<name>A0A0N5C7Z4_STREA</name>
<dbReference type="CDD" id="cd04301">
    <property type="entry name" value="NAT_SF"/>
    <property type="match status" value="1"/>
</dbReference>
<dbReference type="Gene3D" id="3.40.630.30">
    <property type="match status" value="1"/>
</dbReference>
<dbReference type="AlphaFoldDB" id="A0A0N5C7Z4"/>
<dbReference type="Proteomes" id="UP000046392">
    <property type="component" value="Unplaced"/>
</dbReference>